<comment type="caution">
    <text evidence="2">The sequence shown here is derived from an EMBL/GenBank/DDBJ whole genome shotgun (WGS) entry which is preliminary data.</text>
</comment>
<dbReference type="EMBL" id="BPQB01000156">
    <property type="protein sequence ID" value="GJF00459.1"/>
    <property type="molecule type" value="Genomic_DNA"/>
</dbReference>
<reference evidence="2 3" key="1">
    <citation type="submission" date="2021-08" db="EMBL/GenBank/DDBJ databases">
        <title>Draft Genome Sequence of Phanerochaete sordida strain YK-624.</title>
        <authorList>
            <person name="Mori T."/>
            <person name="Dohra H."/>
            <person name="Suzuki T."/>
            <person name="Kawagishi H."/>
            <person name="Hirai H."/>
        </authorList>
    </citation>
    <scope>NUCLEOTIDE SEQUENCE [LARGE SCALE GENOMIC DNA]</scope>
    <source>
        <strain evidence="2 3">YK-624</strain>
    </source>
</reference>
<dbReference type="AlphaFoldDB" id="A0A9P3GRE8"/>
<gene>
    <name evidence="2" type="ORF">PsYK624_167470</name>
</gene>
<protein>
    <submittedName>
        <fullName evidence="2">Uncharacterized protein</fullName>
    </submittedName>
</protein>
<dbReference type="Proteomes" id="UP000703269">
    <property type="component" value="Unassembled WGS sequence"/>
</dbReference>
<sequence>MSSDPHAAPSPSEFSRDSSPSKRPRATPAPIAIPSKPSTAVIGDDPATPPSPVPTEFIDVEAEDFVRTAQAYGVKVRDYAFEPPTPPLPTTPEVRKNPFLTLLAHDMHIRRPKDTNFWLSGRILRRLLDIGFVTQREADMYWTPEDLQLLKSYDQKPQGPYPYVAGYLRPKPTAAYRVAARNAFYGPPESVDIPEEHFEMPDDGTWEGGAELCRMERTAREIRIKRRGWIRRRPCWAWTPAPHRVGMAFLQGIKMS</sequence>
<feature type="region of interest" description="Disordered" evidence="1">
    <location>
        <begin position="1"/>
        <end position="56"/>
    </location>
</feature>
<accession>A0A9P3GRE8</accession>
<name>A0A9P3GRE8_9APHY</name>
<proteinExistence type="predicted"/>
<evidence type="ECO:0000256" key="1">
    <source>
        <dbReference type="SAM" id="MobiDB-lite"/>
    </source>
</evidence>
<evidence type="ECO:0000313" key="2">
    <source>
        <dbReference type="EMBL" id="GJF00459.1"/>
    </source>
</evidence>
<organism evidence="2 3">
    <name type="scientific">Phanerochaete sordida</name>
    <dbReference type="NCBI Taxonomy" id="48140"/>
    <lineage>
        <taxon>Eukaryota</taxon>
        <taxon>Fungi</taxon>
        <taxon>Dikarya</taxon>
        <taxon>Basidiomycota</taxon>
        <taxon>Agaricomycotina</taxon>
        <taxon>Agaricomycetes</taxon>
        <taxon>Polyporales</taxon>
        <taxon>Phanerochaetaceae</taxon>
        <taxon>Phanerochaete</taxon>
    </lineage>
</organism>
<dbReference type="OrthoDB" id="3244491at2759"/>
<evidence type="ECO:0000313" key="3">
    <source>
        <dbReference type="Proteomes" id="UP000703269"/>
    </source>
</evidence>
<keyword evidence="3" id="KW-1185">Reference proteome</keyword>